<gene>
    <name evidence="2" type="ORF">HOLleu_43762</name>
</gene>
<sequence>MGWTQQRQQALPILFPPSRAIDNFLFSVCILWVSCFLFLPVGYAFKMQALCWISEIRRCPHHGRYWKYRIEYMELHINREHVYIGQQVRPQSLAVTDVEGSSITAGMLVAFNLEDTLEYVPPYSIFPVISVDGQKLTVYWMQGSYTTAWKPRN</sequence>
<keyword evidence="1" id="KW-0472">Membrane</keyword>
<reference evidence="2" key="1">
    <citation type="submission" date="2021-10" db="EMBL/GenBank/DDBJ databases">
        <title>Tropical sea cucumber genome reveals ecological adaptation and Cuvierian tubules defense mechanism.</title>
        <authorList>
            <person name="Chen T."/>
        </authorList>
    </citation>
    <scope>NUCLEOTIDE SEQUENCE</scope>
    <source>
        <strain evidence="2">Nanhai2018</strain>
        <tissue evidence="2">Muscle</tissue>
    </source>
</reference>
<keyword evidence="3" id="KW-1185">Reference proteome</keyword>
<evidence type="ECO:0000256" key="1">
    <source>
        <dbReference type="SAM" id="Phobius"/>
    </source>
</evidence>
<proteinExistence type="predicted"/>
<dbReference type="Proteomes" id="UP001152320">
    <property type="component" value="Unassembled WGS sequence"/>
</dbReference>
<name>A0A9Q0YBK2_HOLLE</name>
<keyword evidence="1" id="KW-1133">Transmembrane helix</keyword>
<feature type="transmembrane region" description="Helical" evidence="1">
    <location>
        <begin position="24"/>
        <end position="45"/>
    </location>
</feature>
<dbReference type="AlphaFoldDB" id="A0A9Q0YBK2"/>
<accession>A0A9Q0YBK2</accession>
<comment type="caution">
    <text evidence="2">The sequence shown here is derived from an EMBL/GenBank/DDBJ whole genome shotgun (WGS) entry which is preliminary data.</text>
</comment>
<evidence type="ECO:0000313" key="3">
    <source>
        <dbReference type="Proteomes" id="UP001152320"/>
    </source>
</evidence>
<organism evidence="2 3">
    <name type="scientific">Holothuria leucospilota</name>
    <name type="common">Black long sea cucumber</name>
    <name type="synonym">Mertensiothuria leucospilota</name>
    <dbReference type="NCBI Taxonomy" id="206669"/>
    <lineage>
        <taxon>Eukaryota</taxon>
        <taxon>Metazoa</taxon>
        <taxon>Echinodermata</taxon>
        <taxon>Eleutherozoa</taxon>
        <taxon>Echinozoa</taxon>
        <taxon>Holothuroidea</taxon>
        <taxon>Aspidochirotacea</taxon>
        <taxon>Aspidochirotida</taxon>
        <taxon>Holothuriidae</taxon>
        <taxon>Holothuria</taxon>
    </lineage>
</organism>
<evidence type="ECO:0000313" key="2">
    <source>
        <dbReference type="EMBL" id="KAJ8018315.1"/>
    </source>
</evidence>
<protein>
    <submittedName>
        <fullName evidence="2">Uncharacterized protein</fullName>
    </submittedName>
</protein>
<dbReference type="PROSITE" id="PS51257">
    <property type="entry name" value="PROKAR_LIPOPROTEIN"/>
    <property type="match status" value="1"/>
</dbReference>
<keyword evidence="1" id="KW-0812">Transmembrane</keyword>
<dbReference type="EMBL" id="JAIZAY010000446">
    <property type="protein sequence ID" value="KAJ8018315.1"/>
    <property type="molecule type" value="Genomic_DNA"/>
</dbReference>